<dbReference type="PANTHER" id="PTHR46268">
    <property type="entry name" value="STRESS RESPONSE PROTEIN NHAX"/>
    <property type="match status" value="1"/>
</dbReference>
<dbReference type="InterPro" id="IPR006015">
    <property type="entry name" value="Universal_stress_UspA"/>
</dbReference>
<dbReference type="InterPro" id="IPR006016">
    <property type="entry name" value="UspA"/>
</dbReference>
<evidence type="ECO:0000259" key="3">
    <source>
        <dbReference type="Pfam" id="PF00582"/>
    </source>
</evidence>
<feature type="coiled-coil region" evidence="2">
    <location>
        <begin position="56"/>
        <end position="83"/>
    </location>
</feature>
<reference evidence="4" key="1">
    <citation type="submission" date="2022-04" db="EMBL/GenBank/DDBJ databases">
        <title>Halocatena sp. nov., isolated from a salt lake.</title>
        <authorList>
            <person name="Cui H.-L."/>
        </authorList>
    </citation>
    <scope>NUCLEOTIDE SEQUENCE</scope>
    <source>
        <strain evidence="4">AD-1</strain>
    </source>
</reference>
<name>A0A8U0A2U8_9EURY</name>
<feature type="domain" description="UspA" evidence="3">
    <location>
        <begin position="1"/>
        <end position="143"/>
    </location>
</feature>
<dbReference type="AlphaFoldDB" id="A0A8U0A2U8"/>
<dbReference type="InterPro" id="IPR014729">
    <property type="entry name" value="Rossmann-like_a/b/a_fold"/>
</dbReference>
<proteinExistence type="inferred from homology"/>
<dbReference type="Pfam" id="PF00582">
    <property type="entry name" value="Usp"/>
    <property type="match status" value="1"/>
</dbReference>
<evidence type="ECO:0000313" key="4">
    <source>
        <dbReference type="EMBL" id="UPM42738.1"/>
    </source>
</evidence>
<evidence type="ECO:0000256" key="2">
    <source>
        <dbReference type="SAM" id="Coils"/>
    </source>
</evidence>
<protein>
    <submittedName>
        <fullName evidence="4">Universal stress protein</fullName>
    </submittedName>
</protein>
<dbReference type="Proteomes" id="UP000831768">
    <property type="component" value="Chromosome"/>
</dbReference>
<sequence length="143" mass="15530">MSRNILVPIDSSEQSREALDYALTEHAEDDITVIHVLDPAEQYAYGGVEGGMVNHEAIQEQRRQEAQQLLAEATEQADAHDVTIDTEIQTGSTKRAIVAYADDHGMDHIVIGSHGRSGASRILLGSVAEAVTRRSSVPVTIVR</sequence>
<dbReference type="KEGG" id="haad:MW046_12365"/>
<keyword evidence="2" id="KW-0175">Coiled coil</keyword>
<accession>A0A8U0A2U8</accession>
<dbReference type="GeneID" id="71928854"/>
<evidence type="ECO:0000313" key="5">
    <source>
        <dbReference type="Proteomes" id="UP000831768"/>
    </source>
</evidence>
<keyword evidence="5" id="KW-1185">Reference proteome</keyword>
<dbReference type="PRINTS" id="PR01438">
    <property type="entry name" value="UNVRSLSTRESS"/>
</dbReference>
<organism evidence="4 5">
    <name type="scientific">Halocatena salina</name>
    <dbReference type="NCBI Taxonomy" id="2934340"/>
    <lineage>
        <taxon>Archaea</taxon>
        <taxon>Methanobacteriati</taxon>
        <taxon>Methanobacteriota</taxon>
        <taxon>Stenosarchaea group</taxon>
        <taxon>Halobacteria</taxon>
        <taxon>Halobacteriales</taxon>
        <taxon>Natronomonadaceae</taxon>
        <taxon>Halocatena</taxon>
    </lineage>
</organism>
<gene>
    <name evidence="4" type="ORF">MW046_12365</name>
</gene>
<dbReference type="RefSeq" id="WP_247993409.1">
    <property type="nucleotide sequence ID" value="NZ_CP096019.1"/>
</dbReference>
<comment type="similarity">
    <text evidence="1">Belongs to the universal stress protein A family.</text>
</comment>
<dbReference type="CDD" id="cd00293">
    <property type="entry name" value="USP-like"/>
    <property type="match status" value="1"/>
</dbReference>
<evidence type="ECO:0000256" key="1">
    <source>
        <dbReference type="ARBA" id="ARBA00008791"/>
    </source>
</evidence>
<dbReference type="Gene3D" id="3.40.50.620">
    <property type="entry name" value="HUPs"/>
    <property type="match status" value="1"/>
</dbReference>
<dbReference type="PANTHER" id="PTHR46268:SF24">
    <property type="entry name" value="UNIVERSAL STRESS PROTEIN"/>
    <property type="match status" value="1"/>
</dbReference>
<dbReference type="SUPFAM" id="SSF52402">
    <property type="entry name" value="Adenine nucleotide alpha hydrolases-like"/>
    <property type="match status" value="1"/>
</dbReference>
<dbReference type="EMBL" id="CP096019">
    <property type="protein sequence ID" value="UPM42738.1"/>
    <property type="molecule type" value="Genomic_DNA"/>
</dbReference>